<feature type="domain" description="M23ase beta-sheet core" evidence="2">
    <location>
        <begin position="48"/>
        <end position="166"/>
    </location>
</feature>
<dbReference type="InterPro" id="IPR011055">
    <property type="entry name" value="Dup_hybrid_motif"/>
</dbReference>
<dbReference type="CDD" id="cd12797">
    <property type="entry name" value="M23_peptidase"/>
    <property type="match status" value="1"/>
</dbReference>
<dbReference type="GO" id="GO:0004222">
    <property type="term" value="F:metalloendopeptidase activity"/>
    <property type="evidence" value="ECO:0007669"/>
    <property type="project" value="TreeGrafter"/>
</dbReference>
<proteinExistence type="predicted"/>
<evidence type="ECO:0000313" key="3">
    <source>
        <dbReference type="EMBL" id="SLN50958.1"/>
    </source>
</evidence>
<reference evidence="3 4" key="1">
    <citation type="submission" date="2017-03" db="EMBL/GenBank/DDBJ databases">
        <authorList>
            <person name="Afonso C.L."/>
            <person name="Miller P.J."/>
            <person name="Scott M.A."/>
            <person name="Spackman E."/>
            <person name="Goraichik I."/>
            <person name="Dimitrov K.M."/>
            <person name="Suarez D.L."/>
            <person name="Swayne D.E."/>
        </authorList>
    </citation>
    <scope>NUCLEOTIDE SEQUENCE [LARGE SCALE GENOMIC DNA]</scope>
    <source>
        <strain evidence="3 4">CECT 8397</strain>
    </source>
</reference>
<dbReference type="PANTHER" id="PTHR21666">
    <property type="entry name" value="PEPTIDASE-RELATED"/>
    <property type="match status" value="1"/>
</dbReference>
<evidence type="ECO:0000259" key="2">
    <source>
        <dbReference type="Pfam" id="PF01551"/>
    </source>
</evidence>
<dbReference type="EMBL" id="FWFT01000004">
    <property type="protein sequence ID" value="SLN50958.1"/>
    <property type="molecule type" value="Genomic_DNA"/>
</dbReference>
<dbReference type="AlphaFoldDB" id="A0A1Y5SXK6"/>
<dbReference type="InterPro" id="IPR016047">
    <property type="entry name" value="M23ase_b-sheet_dom"/>
</dbReference>
<accession>A0A1Y5SXK6</accession>
<evidence type="ECO:0000256" key="1">
    <source>
        <dbReference type="ARBA" id="ARBA00022729"/>
    </source>
</evidence>
<dbReference type="PANTHER" id="PTHR21666:SF289">
    <property type="entry name" value="L-ALA--D-GLU ENDOPEPTIDASE"/>
    <property type="match status" value="1"/>
</dbReference>
<evidence type="ECO:0000313" key="4">
    <source>
        <dbReference type="Proteomes" id="UP000193623"/>
    </source>
</evidence>
<protein>
    <submittedName>
        <fullName evidence="3">Putative peptidase</fullName>
    </submittedName>
</protein>
<keyword evidence="4" id="KW-1185">Reference proteome</keyword>
<dbReference type="SUPFAM" id="SSF51261">
    <property type="entry name" value="Duplicated hybrid motif"/>
    <property type="match status" value="1"/>
</dbReference>
<keyword evidence="1" id="KW-0732">Signal</keyword>
<dbReference type="InterPro" id="IPR050570">
    <property type="entry name" value="Cell_wall_metabolism_enzyme"/>
</dbReference>
<gene>
    <name evidence="3" type="ORF">PSJ8397_02664</name>
</gene>
<dbReference type="Pfam" id="PF01551">
    <property type="entry name" value="Peptidase_M23"/>
    <property type="match status" value="1"/>
</dbReference>
<name>A0A1Y5SXK6_9RHOB</name>
<organism evidence="3 4">
    <name type="scientific">Pseudooctadecabacter jejudonensis</name>
    <dbReference type="NCBI Taxonomy" id="1391910"/>
    <lineage>
        <taxon>Bacteria</taxon>
        <taxon>Pseudomonadati</taxon>
        <taxon>Pseudomonadota</taxon>
        <taxon>Alphaproteobacteria</taxon>
        <taxon>Rhodobacterales</taxon>
        <taxon>Paracoccaceae</taxon>
        <taxon>Pseudooctadecabacter</taxon>
    </lineage>
</organism>
<sequence length="307" mass="32370">MPAMAQDFLLDVPVDCTLGTTCYIQNYVDQDSGPGAINFMCGGLTYDGHQGTDFAVPTLRDMNEGINVLAAAAGTVTGVRDGMDDVLYTEENAANLRGRDCGNGVVLRHDNGWETQYCHLALGSVTVTTGDFVASGTPLGQIGLSGRTQFPHVHLTVRQNGVVVDPFDPNEDASCTAPNVATLWADPLASPQGGMLASGFSTGIPEYSDVKAGTASAEVLSPTAPIVVWGYAFGARPDDVMSIEINGPLGPIFYTENTLDREQALVFRAGGRNPPEDGWPSGLYVGHVAHLRGGIELGRQSVEITLP</sequence>
<dbReference type="OrthoDB" id="5489603at2"/>
<dbReference type="Proteomes" id="UP000193623">
    <property type="component" value="Unassembled WGS sequence"/>
</dbReference>
<dbReference type="Gene3D" id="2.70.70.10">
    <property type="entry name" value="Glucose Permease (Domain IIA)"/>
    <property type="match status" value="1"/>
</dbReference>